<organism evidence="2 3">
    <name type="scientific">Friedmanniomyces endolithicus</name>
    <dbReference type="NCBI Taxonomy" id="329885"/>
    <lineage>
        <taxon>Eukaryota</taxon>
        <taxon>Fungi</taxon>
        <taxon>Dikarya</taxon>
        <taxon>Ascomycota</taxon>
        <taxon>Pezizomycotina</taxon>
        <taxon>Dothideomycetes</taxon>
        <taxon>Dothideomycetidae</taxon>
        <taxon>Mycosphaerellales</taxon>
        <taxon>Teratosphaeriaceae</taxon>
        <taxon>Friedmanniomyces</taxon>
    </lineage>
</organism>
<comment type="caution">
    <text evidence="2">The sequence shown here is derived from an EMBL/GenBank/DDBJ whole genome shotgun (WGS) entry which is preliminary data.</text>
</comment>
<feature type="compositionally biased region" description="Basic and acidic residues" evidence="1">
    <location>
        <begin position="428"/>
        <end position="440"/>
    </location>
</feature>
<name>A0AAN6GZU2_9PEZI</name>
<proteinExistence type="predicted"/>
<evidence type="ECO:0000313" key="3">
    <source>
        <dbReference type="Proteomes" id="UP001175353"/>
    </source>
</evidence>
<sequence length="440" mass="48743">MLGQKRAHEVPDYQTIPSKCSKSDSERWRSWETSNHAGSPTQTMRNASNDTCTPEAGRTATIPLEDSRATPSRSIYFGFIHDALSANPSGLRSHEIFHWLRENRPEAFQERGEEKFRVSLQTTLSAQSNKKEPTIWKYKEGKSKGSGYIWRLPNVEQSAEGVATPHSPHDASEGSPNRDDIVASHKEVQAMAPHSPHGLHPGPAPDTSVSTVLIPSRMSVSDIPTARPEHDSDMPEAELAPTQKTHREGQSNIVVGPAPSTLEVEALAKEDTQRPPGVMSNASATDQETLFTSVTTHARKPNGNKTTAALHDAAIIADPECQSHGQDEACIFENKQQLYFGRLVMQLRNLRHQREQLKQEVEGNRSALPDILGLKRKAEQMQSRAQELAQQAEEARQHADSAYQDLASAQEQAKKISSAEGELQQVEQELKEARSELRID</sequence>
<feature type="compositionally biased region" description="Basic and acidic residues" evidence="1">
    <location>
        <begin position="167"/>
        <end position="188"/>
    </location>
</feature>
<gene>
    <name evidence="2" type="ORF">LTR91_025478</name>
</gene>
<accession>A0AAN6GZU2</accession>
<keyword evidence="3" id="KW-1185">Reference proteome</keyword>
<feature type="compositionally biased region" description="Low complexity" evidence="1">
    <location>
        <begin position="382"/>
        <end position="392"/>
    </location>
</feature>
<evidence type="ECO:0000256" key="1">
    <source>
        <dbReference type="SAM" id="MobiDB-lite"/>
    </source>
</evidence>
<dbReference type="AlphaFoldDB" id="A0AAN6GZU2"/>
<feature type="compositionally biased region" description="Polar residues" evidence="1">
    <location>
        <begin position="31"/>
        <end position="52"/>
    </location>
</feature>
<dbReference type="EMBL" id="JAUJLE010000790">
    <property type="protein sequence ID" value="KAK0950692.1"/>
    <property type="molecule type" value="Genomic_DNA"/>
</dbReference>
<dbReference type="Proteomes" id="UP001175353">
    <property type="component" value="Unassembled WGS sequence"/>
</dbReference>
<feature type="region of interest" description="Disordered" evidence="1">
    <location>
        <begin position="1"/>
        <end position="55"/>
    </location>
</feature>
<evidence type="ECO:0000313" key="2">
    <source>
        <dbReference type="EMBL" id="KAK0950692.1"/>
    </source>
</evidence>
<feature type="region of interest" description="Disordered" evidence="1">
    <location>
        <begin position="382"/>
        <end position="440"/>
    </location>
</feature>
<feature type="region of interest" description="Disordered" evidence="1">
    <location>
        <begin position="158"/>
        <end position="210"/>
    </location>
</feature>
<feature type="compositionally biased region" description="Basic and acidic residues" evidence="1">
    <location>
        <begin position="21"/>
        <end position="30"/>
    </location>
</feature>
<reference evidence="2" key="1">
    <citation type="submission" date="2023-06" db="EMBL/GenBank/DDBJ databases">
        <title>Black Yeasts Isolated from many extreme environments.</title>
        <authorList>
            <person name="Coleine C."/>
            <person name="Stajich J.E."/>
            <person name="Selbmann L."/>
        </authorList>
    </citation>
    <scope>NUCLEOTIDE SEQUENCE</scope>
    <source>
        <strain evidence="2">CCFEE 5200</strain>
    </source>
</reference>
<protein>
    <submittedName>
        <fullName evidence="2">Uncharacterized protein</fullName>
    </submittedName>
</protein>
<feature type="compositionally biased region" description="Basic and acidic residues" evidence="1">
    <location>
        <begin position="1"/>
        <end position="11"/>
    </location>
</feature>